<protein>
    <submittedName>
        <fullName evidence="2">Uncharacterized protein</fullName>
    </submittedName>
</protein>
<keyword evidence="3" id="KW-1185">Reference proteome</keyword>
<feature type="compositionally biased region" description="Pro residues" evidence="1">
    <location>
        <begin position="358"/>
        <end position="368"/>
    </location>
</feature>
<dbReference type="InParanoid" id="D8TMU2"/>
<dbReference type="OrthoDB" id="553146at2759"/>
<dbReference type="AlphaFoldDB" id="D8TMU2"/>
<name>D8TMU2_VOLCA</name>
<feature type="compositionally biased region" description="Low complexity" evidence="1">
    <location>
        <begin position="284"/>
        <end position="295"/>
    </location>
</feature>
<gene>
    <name evidence="2" type="ORF">VOLCADRAFT_88009</name>
</gene>
<reference evidence="2 3" key="1">
    <citation type="journal article" date="2010" name="Science">
        <title>Genomic analysis of organismal complexity in the multicellular green alga Volvox carteri.</title>
        <authorList>
            <person name="Prochnik S.E."/>
            <person name="Umen J."/>
            <person name="Nedelcu A.M."/>
            <person name="Hallmann A."/>
            <person name="Miller S.M."/>
            <person name="Nishii I."/>
            <person name="Ferris P."/>
            <person name="Kuo A."/>
            <person name="Mitros T."/>
            <person name="Fritz-Laylin L.K."/>
            <person name="Hellsten U."/>
            <person name="Chapman J."/>
            <person name="Simakov O."/>
            <person name="Rensing S.A."/>
            <person name="Terry A."/>
            <person name="Pangilinan J."/>
            <person name="Kapitonov V."/>
            <person name="Jurka J."/>
            <person name="Salamov A."/>
            <person name="Shapiro H."/>
            <person name="Schmutz J."/>
            <person name="Grimwood J."/>
            <person name="Lindquist E."/>
            <person name="Lucas S."/>
            <person name="Grigoriev I.V."/>
            <person name="Schmitt R."/>
            <person name="Kirk D."/>
            <person name="Rokhsar D.S."/>
        </authorList>
    </citation>
    <scope>NUCLEOTIDE SEQUENCE [LARGE SCALE GENOMIC DNA]</scope>
    <source>
        <strain evidence="3">f. Nagariensis / Eve</strain>
    </source>
</reference>
<feature type="compositionally biased region" description="Pro residues" evidence="1">
    <location>
        <begin position="166"/>
        <end position="180"/>
    </location>
</feature>
<feature type="region of interest" description="Disordered" evidence="1">
    <location>
        <begin position="88"/>
        <end position="441"/>
    </location>
</feature>
<feature type="compositionally biased region" description="Low complexity" evidence="1">
    <location>
        <begin position="140"/>
        <end position="165"/>
    </location>
</feature>
<evidence type="ECO:0000313" key="2">
    <source>
        <dbReference type="EMBL" id="EFJ51313.1"/>
    </source>
</evidence>
<feature type="compositionally biased region" description="Polar residues" evidence="1">
    <location>
        <begin position="219"/>
        <end position="230"/>
    </location>
</feature>
<proteinExistence type="predicted"/>
<feature type="compositionally biased region" description="Polar residues" evidence="1">
    <location>
        <begin position="862"/>
        <end position="879"/>
    </location>
</feature>
<feature type="compositionally biased region" description="Low complexity" evidence="1">
    <location>
        <begin position="98"/>
        <end position="111"/>
    </location>
</feature>
<accession>D8TMU2</accession>
<dbReference type="KEGG" id="vcn:VOLCADRAFT_88009"/>
<feature type="compositionally biased region" description="Low complexity" evidence="1">
    <location>
        <begin position="517"/>
        <end position="534"/>
    </location>
</feature>
<organism evidence="3">
    <name type="scientific">Volvox carteri f. nagariensis</name>
    <dbReference type="NCBI Taxonomy" id="3068"/>
    <lineage>
        <taxon>Eukaryota</taxon>
        <taxon>Viridiplantae</taxon>
        <taxon>Chlorophyta</taxon>
        <taxon>core chlorophytes</taxon>
        <taxon>Chlorophyceae</taxon>
        <taxon>CS clade</taxon>
        <taxon>Chlamydomonadales</taxon>
        <taxon>Volvocaceae</taxon>
        <taxon>Volvox</taxon>
    </lineage>
</organism>
<dbReference type="GeneID" id="9620742"/>
<evidence type="ECO:0000256" key="1">
    <source>
        <dbReference type="SAM" id="MobiDB-lite"/>
    </source>
</evidence>
<feature type="region of interest" description="Disordered" evidence="1">
    <location>
        <begin position="498"/>
        <end position="639"/>
    </location>
</feature>
<feature type="compositionally biased region" description="Polar residues" evidence="1">
    <location>
        <begin position="322"/>
        <end position="339"/>
    </location>
</feature>
<dbReference type="Proteomes" id="UP000001058">
    <property type="component" value="Unassembled WGS sequence"/>
</dbReference>
<feature type="compositionally biased region" description="Pro residues" evidence="1">
    <location>
        <begin position="622"/>
        <end position="638"/>
    </location>
</feature>
<feature type="compositionally biased region" description="Pro residues" evidence="1">
    <location>
        <begin position="296"/>
        <end position="305"/>
    </location>
</feature>
<feature type="compositionally biased region" description="Low complexity" evidence="1">
    <location>
        <begin position="181"/>
        <end position="218"/>
    </location>
</feature>
<feature type="compositionally biased region" description="Low complexity" evidence="1">
    <location>
        <begin position="431"/>
        <end position="441"/>
    </location>
</feature>
<feature type="compositionally biased region" description="Pro residues" evidence="1">
    <location>
        <begin position="596"/>
        <end position="606"/>
    </location>
</feature>
<sequence>MAEVVRPGMAAAPIRHPPSAFAEVQQQSDGIDLNLESLLPADLTFAIEFAQPAKPSKPPAYKPTALPTQLLQPSTSAIIPPHNPWSFDSSLDSVAGRSNSSSQNQQYQLHQQPPPLLPTSRSVPDRSVYSSHHNHHNHNYNHFNYHQHNQGASSSLSIAAGAAASPRPPATLPPPPPPPRGAATFTSAAAAAAQSPISPAGGVRVSSSSSSNASPRQSPIHSRSAANSDYGSGASHDEYYAIGQPPPPPPRDGGGAVPAAVQRTVDGPAGQRGTSLNRSFVRRNSASSGSNYNNGGPPPPPPPPRDGATAHASYCPPLDLGSLTTATGDGSVLVTQSSRGGAAGTPGGVAAPAAVDCWPPPPPPPPPSKSITPRPSAHLQPPAPPPPPPPRSDQECLRSRSSSSSTVPFNTQYGNGYPSILPPPPPPPRRSPGAGPTADGLYDAAAVPAAGGDVDTAAGFKFPTVQEAQMLVAAALQDGTDSSLAAALELSSKLQTLAAQRIAASSQSGKPSPPPSAHNHAAAGQPAVAATATTLPGVARSPSPLGGSGVNGRGSFTGQQPPPPPPTDSGRLASMGSGASGLYSRNSATARGGSFAPPPPPPPPRHPSSGSGLTPQSTSSASPPPPPPPPRAPVPQPPSADVAAVMATLPEVRSPFALYQRASDDDDCCPTPPDETAVSQEQLQQLSHFGTSAPCGFAANSSTAAAAAAAAAAVAAASSAPYVGNPYMNLFGVNALAPSVAPYGGGGPANPFAGAASGAPMVNSGAFGSDVFGTASLTSSVATGPFSVGGMGSHEVSLASLTSLLTTLAALAKQGGGGGRSSATAAAVTSLGTVSLSPVSDSTAVSCNDPSVPGTPEVKAPNQMQASPDVATMTSPTSVSIAGSDDMSAASSGTDTAAVAAVLAVHAQSSLTPPVSPPASTVAIDEATPDSSELAVSTVAAAAAAATVPSPRDFAVPAPGAPSLAALQQALALLAAEVSSPPAPLSPPQAVGCAADAGLCTAALSLPGLMGAAQDLQMARSLHAALKVAALLDSLSSTP</sequence>
<evidence type="ECO:0000313" key="3">
    <source>
        <dbReference type="Proteomes" id="UP000001058"/>
    </source>
</evidence>
<feature type="region of interest" description="Disordered" evidence="1">
    <location>
        <begin position="839"/>
        <end position="879"/>
    </location>
</feature>
<feature type="compositionally biased region" description="Pro residues" evidence="1">
    <location>
        <begin position="420"/>
        <end position="430"/>
    </location>
</feature>
<dbReference type="EMBL" id="GL378328">
    <property type="protein sequence ID" value="EFJ51313.1"/>
    <property type="molecule type" value="Genomic_DNA"/>
</dbReference>
<feature type="compositionally biased region" description="Polar residues" evidence="1">
    <location>
        <begin position="839"/>
        <end position="849"/>
    </location>
</feature>
<dbReference type="RefSeq" id="XP_002947780.1">
    <property type="nucleotide sequence ID" value="XM_002947734.1"/>
</dbReference>
<feature type="compositionally biased region" description="Pro residues" evidence="1">
    <location>
        <begin position="381"/>
        <end position="391"/>
    </location>
</feature>